<evidence type="ECO:0000256" key="1">
    <source>
        <dbReference type="ARBA" id="ARBA00001974"/>
    </source>
</evidence>
<evidence type="ECO:0000259" key="9">
    <source>
        <dbReference type="Pfam" id="PF12806"/>
    </source>
</evidence>
<comment type="similarity">
    <text evidence="2">Belongs to the acyl-CoA dehydrogenase family.</text>
</comment>
<comment type="caution">
    <text evidence="10">The sequence shown here is derived from an EMBL/GenBank/DDBJ whole genome shotgun (WGS) entry which is preliminary data.</text>
</comment>
<sequence>MTQKYTPPLRDQQFVLHELLKVMDTYQQMPAFKDVDADTMNQVLEESGKFCAEVLLPINQSGDAEGCTFDRDARTVKTPKGFKEAFDQFREAGWQGLALDPKYGGQGLPALLQIAFYEMQYSTNQAWSMYPGLTIGAYECLHVHGTEAQKSLYLPKLGSGEWTGTMCLTEPHCGTDLGMLRTKAEPQADGSYKITGAKIFISSGEHDMADNIVHLVLARLPDAPAGTKGISLFIVPKFLPVGEGESATVGARNGIYCGGIEHKMGIHGNSTCQMVLEGATGWLVGEPNKGLNAMFVMMNGARLGVGMQGLGLTEVAYQNAVAYAKDRIQSRSLTGPKATDKPADPIIVHPDVRKMLLTARAYAEAGRAFGYWVAMQQDIQFQHPDEDARKEAGDMMALMTPIVKAFMTDNGWTCASDCLQVFGGHGYIKEWGMEQIVRDARINMIYEGTNTIQSLDLIGRKVLMDNGAKLKKFGKMVTEFVETYGTKEQYAEFVNPLADIGDKVTKLTMELGMKAMGNADEVGAAAVSYLRVVGHLVYAYFWARMAVIALDKVNAEGDKVDPFYTAKLAVARFYFAKLLPETAGEIRKARAGSATLMALPEELF</sequence>
<organism evidence="10 11">
    <name type="scientific">Piscinibacterium candidicorallinum</name>
    <dbReference type="NCBI Taxonomy" id="1793872"/>
    <lineage>
        <taxon>Bacteria</taxon>
        <taxon>Pseudomonadati</taxon>
        <taxon>Pseudomonadota</taxon>
        <taxon>Betaproteobacteria</taxon>
        <taxon>Burkholderiales</taxon>
        <taxon>Piscinibacterium</taxon>
    </lineage>
</organism>
<evidence type="ECO:0000259" key="7">
    <source>
        <dbReference type="Pfam" id="PF02770"/>
    </source>
</evidence>
<dbReference type="Gene3D" id="1.20.140.10">
    <property type="entry name" value="Butyryl-CoA Dehydrogenase, subunit A, domain 3"/>
    <property type="match status" value="1"/>
</dbReference>
<protein>
    <submittedName>
        <fullName evidence="10">Acyl-CoA dehydrogenase C-terminal domain-containing protein</fullName>
    </submittedName>
</protein>
<accession>A0ABV7H196</accession>
<dbReference type="InterPro" id="IPR037069">
    <property type="entry name" value="AcylCoA_DH/ox_N_sf"/>
</dbReference>
<evidence type="ECO:0000256" key="3">
    <source>
        <dbReference type="ARBA" id="ARBA00022630"/>
    </source>
</evidence>
<dbReference type="SUPFAM" id="SSF47203">
    <property type="entry name" value="Acyl-CoA dehydrogenase C-terminal domain-like"/>
    <property type="match status" value="1"/>
</dbReference>
<dbReference type="Gene3D" id="1.10.540.10">
    <property type="entry name" value="Acyl-CoA dehydrogenase/oxidase, N-terminal domain"/>
    <property type="match status" value="1"/>
</dbReference>
<name>A0ABV7H196_9BURK</name>
<keyword evidence="3" id="KW-0285">Flavoprotein</keyword>
<feature type="domain" description="Acyl-CoA oxidase/dehydrogenase middle" evidence="7">
    <location>
        <begin position="166"/>
        <end position="277"/>
    </location>
</feature>
<feature type="domain" description="Acetyl-CoA dehydrogenase-like C-terminal" evidence="9">
    <location>
        <begin position="475"/>
        <end position="600"/>
    </location>
</feature>
<evidence type="ECO:0000259" key="6">
    <source>
        <dbReference type="Pfam" id="PF00441"/>
    </source>
</evidence>
<dbReference type="Proteomes" id="UP001595556">
    <property type="component" value="Unassembled WGS sequence"/>
</dbReference>
<dbReference type="Pfam" id="PF12806">
    <property type="entry name" value="Acyl-CoA_dh_C"/>
    <property type="match status" value="1"/>
</dbReference>
<evidence type="ECO:0000259" key="8">
    <source>
        <dbReference type="Pfam" id="PF02771"/>
    </source>
</evidence>
<dbReference type="PANTHER" id="PTHR42803:SF1">
    <property type="entry name" value="BROAD-SPECIFICITY LINEAR ACYL-COA DEHYDROGENASE FADE5"/>
    <property type="match status" value="1"/>
</dbReference>
<dbReference type="InterPro" id="IPR036250">
    <property type="entry name" value="AcylCo_DH-like_C"/>
</dbReference>
<dbReference type="Pfam" id="PF02770">
    <property type="entry name" value="Acyl-CoA_dh_M"/>
    <property type="match status" value="1"/>
</dbReference>
<dbReference type="InterPro" id="IPR006091">
    <property type="entry name" value="Acyl-CoA_Oxase/DH_mid-dom"/>
</dbReference>
<dbReference type="EMBL" id="JBHRTI010000004">
    <property type="protein sequence ID" value="MFC3147570.1"/>
    <property type="molecule type" value="Genomic_DNA"/>
</dbReference>
<keyword evidence="11" id="KW-1185">Reference proteome</keyword>
<dbReference type="InterPro" id="IPR013786">
    <property type="entry name" value="AcylCoA_DH/ox_N"/>
</dbReference>
<dbReference type="SUPFAM" id="SSF56645">
    <property type="entry name" value="Acyl-CoA dehydrogenase NM domain-like"/>
    <property type="match status" value="1"/>
</dbReference>
<evidence type="ECO:0000313" key="10">
    <source>
        <dbReference type="EMBL" id="MFC3147570.1"/>
    </source>
</evidence>
<dbReference type="InterPro" id="IPR025878">
    <property type="entry name" value="Acyl-CoA_dh-like_C_dom"/>
</dbReference>
<evidence type="ECO:0000256" key="5">
    <source>
        <dbReference type="ARBA" id="ARBA00023002"/>
    </source>
</evidence>
<evidence type="ECO:0000313" key="11">
    <source>
        <dbReference type="Proteomes" id="UP001595556"/>
    </source>
</evidence>
<feature type="domain" description="Acyl-CoA dehydrogenase/oxidase N-terminal" evidence="8">
    <location>
        <begin position="43"/>
        <end position="161"/>
    </location>
</feature>
<dbReference type="InterPro" id="IPR052166">
    <property type="entry name" value="Diverse_Acyl-CoA_DH"/>
</dbReference>
<comment type="cofactor">
    <cofactor evidence="1">
        <name>FAD</name>
        <dbReference type="ChEBI" id="CHEBI:57692"/>
    </cofactor>
</comment>
<dbReference type="InterPro" id="IPR046373">
    <property type="entry name" value="Acyl-CoA_Oxase/DH_mid-dom_sf"/>
</dbReference>
<dbReference type="PANTHER" id="PTHR42803">
    <property type="entry name" value="ACYL-COA DEHYDROGENASE"/>
    <property type="match status" value="1"/>
</dbReference>
<keyword evidence="4" id="KW-0274">FAD</keyword>
<dbReference type="InterPro" id="IPR009075">
    <property type="entry name" value="AcylCo_DH/oxidase_C"/>
</dbReference>
<evidence type="ECO:0000256" key="4">
    <source>
        <dbReference type="ARBA" id="ARBA00022827"/>
    </source>
</evidence>
<dbReference type="Pfam" id="PF00441">
    <property type="entry name" value="Acyl-CoA_dh_1"/>
    <property type="match status" value="1"/>
</dbReference>
<gene>
    <name evidence="10" type="ORF">ACFOEN_07945</name>
</gene>
<evidence type="ECO:0000256" key="2">
    <source>
        <dbReference type="ARBA" id="ARBA00009347"/>
    </source>
</evidence>
<feature type="domain" description="Acyl-CoA dehydrogenase/oxidase C-terminal" evidence="6">
    <location>
        <begin position="288"/>
        <end position="461"/>
    </location>
</feature>
<dbReference type="Pfam" id="PF02771">
    <property type="entry name" value="Acyl-CoA_dh_N"/>
    <property type="match status" value="1"/>
</dbReference>
<keyword evidence="5" id="KW-0560">Oxidoreductase</keyword>
<dbReference type="Gene3D" id="2.40.110.10">
    <property type="entry name" value="Butyryl-CoA Dehydrogenase, subunit A, domain 2"/>
    <property type="match status" value="1"/>
</dbReference>
<proteinExistence type="inferred from homology"/>
<dbReference type="InterPro" id="IPR009100">
    <property type="entry name" value="AcylCoA_DH/oxidase_NM_dom_sf"/>
</dbReference>
<reference evidence="11" key="1">
    <citation type="journal article" date="2019" name="Int. J. Syst. Evol. Microbiol.">
        <title>The Global Catalogue of Microorganisms (GCM) 10K type strain sequencing project: providing services to taxonomists for standard genome sequencing and annotation.</title>
        <authorList>
            <consortium name="The Broad Institute Genomics Platform"/>
            <consortium name="The Broad Institute Genome Sequencing Center for Infectious Disease"/>
            <person name="Wu L."/>
            <person name="Ma J."/>
        </authorList>
    </citation>
    <scope>NUCLEOTIDE SEQUENCE [LARGE SCALE GENOMIC DNA]</scope>
    <source>
        <strain evidence="11">KCTC 52168</strain>
    </source>
</reference>
<dbReference type="RefSeq" id="WP_377302799.1">
    <property type="nucleotide sequence ID" value="NZ_CP180191.1"/>
</dbReference>